<dbReference type="SUPFAM" id="SSF49373">
    <property type="entry name" value="Invasin/intimin cell-adhesion fragments"/>
    <property type="match status" value="1"/>
</dbReference>
<reference evidence="2 3" key="1">
    <citation type="submission" date="2024-06" db="EMBL/GenBank/DDBJ databases">
        <authorList>
            <person name="Chen R.Y."/>
        </authorList>
    </citation>
    <scope>NUCLEOTIDE SEQUENCE [LARGE SCALE GENOMIC DNA]</scope>
    <source>
        <strain evidence="2 3">D2</strain>
    </source>
</reference>
<dbReference type="Pfam" id="PF02368">
    <property type="entry name" value="Big_2"/>
    <property type="match status" value="1"/>
</dbReference>
<keyword evidence="3" id="KW-1185">Reference proteome</keyword>
<proteinExistence type="predicted"/>
<dbReference type="Proteomes" id="UP001467690">
    <property type="component" value="Unassembled WGS sequence"/>
</dbReference>
<evidence type="ECO:0000313" key="3">
    <source>
        <dbReference type="Proteomes" id="UP001467690"/>
    </source>
</evidence>
<gene>
    <name evidence="2" type="ORF">ABS311_02690</name>
</gene>
<comment type="caution">
    <text evidence="2">The sequence shown here is derived from an EMBL/GenBank/DDBJ whole genome shotgun (WGS) entry which is preliminary data.</text>
</comment>
<accession>A0ABV1RCZ0</accession>
<protein>
    <submittedName>
        <fullName evidence="2">Ig-like domain-containing protein</fullName>
    </submittedName>
</protein>
<sequence length="590" mass="63012">MKSNLLNKSIIAVTISFALTACGTDEGYNLNFGSSEKVEFSDEAVNATFKEDSGVQSVNLLSGATVNGKPLNEIEDTVFVRSFVFENSNEAMPPQQDGNAPNQDISPFFVDGTQLRVNTDAFSELFQKCPVDAAIKTGFTYTVDYVVDNGFDYPIGETPETRRLNLTIEGIADPVTGLTVRDQQAGDVTITVAQGGQADTNAKPTPAYACDTTFSYQSQDTSIVTVDDSGVLTGVAQGNTRVTVTVMGKDADGNDVSFSGDVAVEVIPAPLNVASMSIENGETVGEIPTCTTTAFNIVPQAEAGKQLAGTFVYAWQSTGANLDLLSQRQTADFSETAYFRTSELDADNSDNAITVSLATVDDATTTFNVVENLACGSKGNYSIDLSFDNNADLNANIKWAQVGAFGQTTTVNDSVSGNAYMYELTSDPSGAEIGLWYQNFNAGAGSNSFFAAHFGLTSAMASGGSHGIEVKTGVWVKVIRQDNNDTSPVTIKHTLLPWTATPGGDRGPKRALSPEFVGTVTPGAWTYVEFVDQLWDNDESTVATSFIIPNTWVHRDGDAKNVSVIPEFLFEGLSVNDKILLDDYSIIQLN</sequence>
<evidence type="ECO:0000313" key="2">
    <source>
        <dbReference type="EMBL" id="MER2490789.1"/>
    </source>
</evidence>
<organism evidence="2 3">
    <name type="scientific">Catenovulum sediminis</name>
    <dbReference type="NCBI Taxonomy" id="1740262"/>
    <lineage>
        <taxon>Bacteria</taxon>
        <taxon>Pseudomonadati</taxon>
        <taxon>Pseudomonadota</taxon>
        <taxon>Gammaproteobacteria</taxon>
        <taxon>Alteromonadales</taxon>
        <taxon>Alteromonadaceae</taxon>
        <taxon>Catenovulum</taxon>
    </lineage>
</organism>
<dbReference type="PROSITE" id="PS51257">
    <property type="entry name" value="PROKAR_LIPOPROTEIN"/>
    <property type="match status" value="1"/>
</dbReference>
<feature type="domain" description="BIG2" evidence="1">
    <location>
        <begin position="189"/>
        <end position="246"/>
    </location>
</feature>
<dbReference type="EMBL" id="JBELOE010000067">
    <property type="protein sequence ID" value="MER2490789.1"/>
    <property type="molecule type" value="Genomic_DNA"/>
</dbReference>
<dbReference type="RefSeq" id="WP_350400598.1">
    <property type="nucleotide sequence ID" value="NZ_JBELOE010000067.1"/>
</dbReference>
<dbReference type="Gene3D" id="2.60.40.1080">
    <property type="match status" value="1"/>
</dbReference>
<dbReference type="InterPro" id="IPR003343">
    <property type="entry name" value="Big_2"/>
</dbReference>
<dbReference type="InterPro" id="IPR008964">
    <property type="entry name" value="Invasin/intimin_cell_adhesion"/>
</dbReference>
<evidence type="ECO:0000259" key="1">
    <source>
        <dbReference type="Pfam" id="PF02368"/>
    </source>
</evidence>
<name>A0ABV1RCZ0_9ALTE</name>